<dbReference type="AlphaFoldDB" id="A0A0N4XS26"/>
<name>A0A0N4XS26_NIPBR</name>
<evidence type="ECO:0000313" key="5">
    <source>
        <dbReference type="WBParaSite" id="NBR_0000532801-mRNA-1"/>
    </source>
</evidence>
<keyword evidence="1" id="KW-0175">Coiled coil</keyword>
<reference evidence="3 4" key="2">
    <citation type="submission" date="2018-11" db="EMBL/GenBank/DDBJ databases">
        <authorList>
            <consortium name="Pathogen Informatics"/>
        </authorList>
    </citation>
    <scope>NUCLEOTIDE SEQUENCE [LARGE SCALE GENOMIC DNA]</scope>
</reference>
<organism evidence="5">
    <name type="scientific">Nippostrongylus brasiliensis</name>
    <name type="common">Rat hookworm</name>
    <dbReference type="NCBI Taxonomy" id="27835"/>
    <lineage>
        <taxon>Eukaryota</taxon>
        <taxon>Metazoa</taxon>
        <taxon>Ecdysozoa</taxon>
        <taxon>Nematoda</taxon>
        <taxon>Chromadorea</taxon>
        <taxon>Rhabditida</taxon>
        <taxon>Rhabditina</taxon>
        <taxon>Rhabditomorpha</taxon>
        <taxon>Strongyloidea</taxon>
        <taxon>Heligmosomidae</taxon>
        <taxon>Nippostrongylus</taxon>
    </lineage>
</organism>
<dbReference type="OMA" id="HMSITIN"/>
<accession>A0A0N4XS26</accession>
<proteinExistence type="predicted"/>
<dbReference type="InterPro" id="IPR036875">
    <property type="entry name" value="Znf_CCHC_sf"/>
</dbReference>
<dbReference type="GO" id="GO:0008270">
    <property type="term" value="F:zinc ion binding"/>
    <property type="evidence" value="ECO:0007669"/>
    <property type="project" value="InterPro"/>
</dbReference>
<reference evidence="5" key="1">
    <citation type="submission" date="2017-02" db="UniProtKB">
        <authorList>
            <consortium name="WormBaseParasite"/>
        </authorList>
    </citation>
    <scope>IDENTIFICATION</scope>
</reference>
<feature type="compositionally biased region" description="Basic and acidic residues" evidence="2">
    <location>
        <begin position="121"/>
        <end position="136"/>
    </location>
</feature>
<feature type="region of interest" description="Disordered" evidence="2">
    <location>
        <begin position="286"/>
        <end position="314"/>
    </location>
</feature>
<dbReference type="SUPFAM" id="SSF57756">
    <property type="entry name" value="Retrovirus zinc finger-like domains"/>
    <property type="match status" value="1"/>
</dbReference>
<sequence length="314" mass="36436">MQSEMDNARVQMNTENHPSILSDMNHAIADLRNTVERALGSVREEMEAQNKKIAELANAARAVNEATEEIGVSLKEMKADTDLWKSGNGKEKEVEATVQPDGELLEDILELDFDESSSTGDKQEVHDSDSEVRKEQTTQTPNAVNGERATITTFLEWRRCMILSEIEDLENTLKGTHRTPMRCITYINVMRPEEEYLRCAFCDEKGQHYSDCCPRYKDVESRKKRIRCYTCLDTLHSTRNCRRSRRKCIYCHSVDHHKAICTAPETRERSEWKLKELRRELADIDSRSGQYHDDRDKRRHVRAEPDDHMSITIN</sequence>
<feature type="coiled-coil region" evidence="1">
    <location>
        <begin position="32"/>
        <end position="69"/>
    </location>
</feature>
<dbReference type="STRING" id="27835.A0A0N4XS26"/>
<dbReference type="WBParaSite" id="NBR_0000532801-mRNA-1">
    <property type="protein sequence ID" value="NBR_0000532801-mRNA-1"/>
    <property type="gene ID" value="NBR_0000532801"/>
</dbReference>
<evidence type="ECO:0000313" key="4">
    <source>
        <dbReference type="Proteomes" id="UP000271162"/>
    </source>
</evidence>
<dbReference type="GO" id="GO:0003676">
    <property type="term" value="F:nucleic acid binding"/>
    <property type="evidence" value="ECO:0007669"/>
    <property type="project" value="InterPro"/>
</dbReference>
<evidence type="ECO:0000256" key="1">
    <source>
        <dbReference type="SAM" id="Coils"/>
    </source>
</evidence>
<dbReference type="EMBL" id="UYSL01012481">
    <property type="protein sequence ID" value="VDL68920.1"/>
    <property type="molecule type" value="Genomic_DNA"/>
</dbReference>
<keyword evidence="4" id="KW-1185">Reference proteome</keyword>
<dbReference type="Proteomes" id="UP000271162">
    <property type="component" value="Unassembled WGS sequence"/>
</dbReference>
<evidence type="ECO:0000256" key="2">
    <source>
        <dbReference type="SAM" id="MobiDB-lite"/>
    </source>
</evidence>
<gene>
    <name evidence="3" type="ORF">NBR_LOCUS5331</name>
</gene>
<evidence type="ECO:0000313" key="3">
    <source>
        <dbReference type="EMBL" id="VDL68920.1"/>
    </source>
</evidence>
<protein>
    <submittedName>
        <fullName evidence="5">CCHC-type domain-containing protein</fullName>
    </submittedName>
</protein>
<feature type="region of interest" description="Disordered" evidence="2">
    <location>
        <begin position="115"/>
        <end position="144"/>
    </location>
</feature>